<dbReference type="AlphaFoldDB" id="A0AA38WFQ7"/>
<dbReference type="FunFam" id="1.25.40.10:FF:000144">
    <property type="entry name" value="Pentatricopeptide repeat-containing protein, mitochondrial"/>
    <property type="match status" value="1"/>
</dbReference>
<feature type="repeat" description="PPR" evidence="2">
    <location>
        <begin position="71"/>
        <end position="105"/>
    </location>
</feature>
<feature type="repeat" description="PPR" evidence="2">
    <location>
        <begin position="172"/>
        <end position="206"/>
    </location>
</feature>
<dbReference type="InterPro" id="IPR011990">
    <property type="entry name" value="TPR-like_helical_dom_sf"/>
</dbReference>
<evidence type="ECO:0000313" key="3">
    <source>
        <dbReference type="EMBL" id="KAJ9559567.1"/>
    </source>
</evidence>
<dbReference type="Pfam" id="PF01535">
    <property type="entry name" value="PPR"/>
    <property type="match status" value="2"/>
</dbReference>
<dbReference type="Gene3D" id="1.25.40.10">
    <property type="entry name" value="Tetratricopeptide repeat domain"/>
    <property type="match status" value="3"/>
</dbReference>
<keyword evidence="4" id="KW-1185">Reference proteome</keyword>
<dbReference type="PANTHER" id="PTHR47926:SF516">
    <property type="entry name" value="SMK1"/>
    <property type="match status" value="1"/>
</dbReference>
<evidence type="ECO:0000313" key="4">
    <source>
        <dbReference type="Proteomes" id="UP001172457"/>
    </source>
</evidence>
<comment type="caution">
    <text evidence="3">The sequence shown here is derived from an EMBL/GenBank/DDBJ whole genome shotgun (WGS) entry which is preliminary data.</text>
</comment>
<dbReference type="InterPro" id="IPR046848">
    <property type="entry name" value="E_motif"/>
</dbReference>
<evidence type="ECO:0000256" key="2">
    <source>
        <dbReference type="PROSITE-ProRule" id="PRU00708"/>
    </source>
</evidence>
<sequence>MPSITLSSLSSILRRCTHLTVFPHAKQTHVQILINGLNHDLTLQTDLLLAYSKSSLLYARKVFDEMPERKNMHSWNIMISSYVQNSMPREALTVFDRFLDSGLKPDHYTLPPVFKICGGIGDFSLGLTLHGLVVKLGFENCVVVGTSVLDFYSKCGRLDDSWAVFVGLEWKDPAVWNSMVCGLAKAGLHREAFDCFREMLENEPRLDPMTVPSLLSVCGKSGDVTRGKEIHGKVVKNTVLHKDAAVGNSLIDMYSKCGCLHDAENVFRGLKTRNLVTWTTLISCYGFHGNGIESLRSFEKMKISGFKPNKVTLTAVLAGCSHSGLIEQAKKIFGSIRSRFGLFNEALGLVQNMKTVPPASVWGALLAGSLVHRNVKIGETAARRLFEIEPENVSNYVALCGIYDSRGMWSDASRVRSEMRRSGVGKTPGISSVSIGGQIRNFYQGNFNCSFGKESDERLKGIIRTLLLVHSEIHIEF</sequence>
<dbReference type="Proteomes" id="UP001172457">
    <property type="component" value="Chromosome 2"/>
</dbReference>
<dbReference type="PANTHER" id="PTHR47926">
    <property type="entry name" value="PENTATRICOPEPTIDE REPEAT-CONTAINING PROTEIN"/>
    <property type="match status" value="1"/>
</dbReference>
<evidence type="ECO:0000256" key="1">
    <source>
        <dbReference type="ARBA" id="ARBA00022737"/>
    </source>
</evidence>
<organism evidence="3 4">
    <name type="scientific">Centaurea solstitialis</name>
    <name type="common">yellow star-thistle</name>
    <dbReference type="NCBI Taxonomy" id="347529"/>
    <lineage>
        <taxon>Eukaryota</taxon>
        <taxon>Viridiplantae</taxon>
        <taxon>Streptophyta</taxon>
        <taxon>Embryophyta</taxon>
        <taxon>Tracheophyta</taxon>
        <taxon>Spermatophyta</taxon>
        <taxon>Magnoliopsida</taxon>
        <taxon>eudicotyledons</taxon>
        <taxon>Gunneridae</taxon>
        <taxon>Pentapetalae</taxon>
        <taxon>asterids</taxon>
        <taxon>campanulids</taxon>
        <taxon>Asterales</taxon>
        <taxon>Asteraceae</taxon>
        <taxon>Carduoideae</taxon>
        <taxon>Cardueae</taxon>
        <taxon>Centaureinae</taxon>
        <taxon>Centaurea</taxon>
    </lineage>
</organism>
<name>A0AA38WFQ7_9ASTR</name>
<proteinExistence type="predicted"/>
<keyword evidence="1" id="KW-0677">Repeat</keyword>
<dbReference type="Pfam" id="PF13041">
    <property type="entry name" value="PPR_2"/>
    <property type="match status" value="1"/>
</dbReference>
<dbReference type="GO" id="GO:0009451">
    <property type="term" value="P:RNA modification"/>
    <property type="evidence" value="ECO:0007669"/>
    <property type="project" value="InterPro"/>
</dbReference>
<reference evidence="3" key="1">
    <citation type="submission" date="2023-03" db="EMBL/GenBank/DDBJ databases">
        <title>Chromosome-scale reference genome and RAD-based genetic map of yellow starthistle (Centaurea solstitialis) reveal putative structural variation and QTLs associated with invader traits.</title>
        <authorList>
            <person name="Reatini B."/>
            <person name="Cang F.A."/>
            <person name="Jiang Q."/>
            <person name="Mckibben M.T.W."/>
            <person name="Barker M.S."/>
            <person name="Rieseberg L.H."/>
            <person name="Dlugosch K.M."/>
        </authorList>
    </citation>
    <scope>NUCLEOTIDE SEQUENCE</scope>
    <source>
        <strain evidence="3">CAN-66</strain>
        <tissue evidence="3">Leaf</tissue>
    </source>
</reference>
<evidence type="ECO:0008006" key="5">
    <source>
        <dbReference type="Google" id="ProtNLM"/>
    </source>
</evidence>
<protein>
    <recommendedName>
        <fullName evidence="5">Pentatricopeptide repeat-containing protein</fullName>
    </recommendedName>
</protein>
<dbReference type="GO" id="GO:0003723">
    <property type="term" value="F:RNA binding"/>
    <property type="evidence" value="ECO:0007669"/>
    <property type="project" value="InterPro"/>
</dbReference>
<dbReference type="InterPro" id="IPR002885">
    <property type="entry name" value="PPR_rpt"/>
</dbReference>
<dbReference type="NCBIfam" id="TIGR00756">
    <property type="entry name" value="PPR"/>
    <property type="match status" value="3"/>
</dbReference>
<accession>A0AA38WFQ7</accession>
<gene>
    <name evidence="3" type="ORF">OSB04_004727</name>
</gene>
<dbReference type="EMBL" id="JARYMX010000002">
    <property type="protein sequence ID" value="KAJ9559567.1"/>
    <property type="molecule type" value="Genomic_DNA"/>
</dbReference>
<dbReference type="InterPro" id="IPR046960">
    <property type="entry name" value="PPR_At4g14850-like_plant"/>
</dbReference>
<dbReference type="PROSITE" id="PS51375">
    <property type="entry name" value="PPR"/>
    <property type="match status" value="3"/>
</dbReference>
<feature type="repeat" description="PPR" evidence="2">
    <location>
        <begin position="274"/>
        <end position="308"/>
    </location>
</feature>
<dbReference type="Pfam" id="PF20431">
    <property type="entry name" value="E_motif"/>
    <property type="match status" value="1"/>
</dbReference>